<keyword evidence="3" id="KW-1185">Reference proteome</keyword>
<accession>S4NN53</accession>
<feature type="transmembrane region" description="Helical" evidence="1">
    <location>
        <begin position="224"/>
        <end position="243"/>
    </location>
</feature>
<feature type="transmembrane region" description="Helical" evidence="1">
    <location>
        <begin position="39"/>
        <end position="59"/>
    </location>
</feature>
<feature type="transmembrane region" description="Helical" evidence="1">
    <location>
        <begin position="263"/>
        <end position="281"/>
    </location>
</feature>
<keyword evidence="1" id="KW-1133">Transmembrane helix</keyword>
<organism evidence="2 3">
    <name type="scientific">Lentilactobacillus otakiensis DSM 19908 = JCM 15040</name>
    <dbReference type="NCBI Taxonomy" id="1423780"/>
    <lineage>
        <taxon>Bacteria</taxon>
        <taxon>Bacillati</taxon>
        <taxon>Bacillota</taxon>
        <taxon>Bacilli</taxon>
        <taxon>Lactobacillales</taxon>
        <taxon>Lactobacillaceae</taxon>
        <taxon>Lentilactobacillus</taxon>
    </lineage>
</organism>
<dbReference type="eggNOG" id="ENOG502Z9YJ">
    <property type="taxonomic scope" value="Bacteria"/>
</dbReference>
<dbReference type="PATRIC" id="fig|1423780.4.peg.88"/>
<dbReference type="STRING" id="1423780.FD05_GL000088"/>
<name>S4NN53_9LACO</name>
<protein>
    <submittedName>
        <fullName evidence="2">Uncharacterized protein</fullName>
    </submittedName>
</protein>
<feature type="transmembrane region" description="Helical" evidence="1">
    <location>
        <begin position="91"/>
        <end position="109"/>
    </location>
</feature>
<dbReference type="Proteomes" id="UP000016361">
    <property type="component" value="Unassembled WGS sequence"/>
</dbReference>
<dbReference type="AlphaFoldDB" id="S4NN53"/>
<dbReference type="EMBL" id="BASH01000006">
    <property type="protein sequence ID" value="GAD17276.1"/>
    <property type="molecule type" value="Genomic_DNA"/>
</dbReference>
<keyword evidence="1" id="KW-0472">Membrane</keyword>
<feature type="transmembrane region" description="Helical" evidence="1">
    <location>
        <begin position="140"/>
        <end position="165"/>
    </location>
</feature>
<keyword evidence="1" id="KW-0812">Transmembrane</keyword>
<comment type="caution">
    <text evidence="2">The sequence shown here is derived from an EMBL/GenBank/DDBJ whole genome shotgun (WGS) entry which is preliminary data.</text>
</comment>
<feature type="transmembrane region" description="Helical" evidence="1">
    <location>
        <begin position="192"/>
        <end position="217"/>
    </location>
</feature>
<proteinExistence type="predicted"/>
<evidence type="ECO:0000313" key="3">
    <source>
        <dbReference type="Proteomes" id="UP000016361"/>
    </source>
</evidence>
<reference evidence="3" key="1">
    <citation type="journal article" date="2013" name="Genome Announc.">
        <title>Draft Genome Sequence of D-Branched-Chain Amino Acid Producer Lactobacillus otakiensis JCM 15040T, Isolated from a Traditional Japanese Pickle.</title>
        <authorList>
            <person name="Doi K."/>
            <person name="Mori K."/>
            <person name="Mutaguchi Y."/>
            <person name="Tashiro K."/>
            <person name="Fujino Y."/>
            <person name="Ohmori T."/>
            <person name="Kuhara S."/>
            <person name="Ohshima T."/>
        </authorList>
    </citation>
    <scope>NUCLEOTIDE SEQUENCE [LARGE SCALE GENOMIC DNA]</scope>
    <source>
        <strain evidence="3">JCM 15040</strain>
    </source>
</reference>
<evidence type="ECO:0000313" key="2">
    <source>
        <dbReference type="EMBL" id="GAD17276.1"/>
    </source>
</evidence>
<evidence type="ECO:0000256" key="1">
    <source>
        <dbReference type="SAM" id="Phobius"/>
    </source>
</evidence>
<sequence>MWILLIIQTKRFIIRFGGRHLLSSEISAIKNSKISRKTIYYTIIMILLGEFLTWKSYFFQSVAGYPHRVPASQIINPPTAAFLSLNSSGEFLQLILMLLMPMFLILITIQRSIERSQDNSTFVLYTRMGNLNKSLINGQLVQFTIFTLLYIALFAGDFLINIVLFHRGTSFKGVEDATINSHLLSLELSHPYLTYLIFIFVVSVAFGIYAVVTYVLALSLRKTFLVYLVSLGLWIMMFALPYSSSYFMQPFIEYDWKEYGLSMLSYLVICGAVILVGNWIVRLQSHHIYAK</sequence>
<gene>
    <name evidence="2" type="ORF">LOT_1814</name>
</gene>